<evidence type="ECO:0000256" key="1">
    <source>
        <dbReference type="ARBA" id="ARBA00009943"/>
    </source>
</evidence>
<keyword evidence="3" id="KW-0133">Cell shape</keyword>
<dbReference type="EMBL" id="LCCW01000059">
    <property type="protein sequence ID" value="KKS39670.1"/>
    <property type="molecule type" value="Genomic_DNA"/>
</dbReference>
<sequence length="347" mass="40895">MEIITDYKHREAWDKFVGENTSPASFLQSWEWGEFNNKILGNQIQRWAMIDDGELKIVFMLIKKNLPADKFYWYCPRGLIWKKDYQNKRVLAYPKIIEQVNQEIKGAVFMRTCPPSQFQEHISGFLKRLGFKKPKILIHSKEPDKTLILDLTKSTEDLLKKMHPKTRYNIRLAEKKGITIRELATEKDIDIFYKLSAETAKRDKISIYSKNYYSKLINFLTANETGLKLKLYLVEYQNKPLAAALVIYFGQTATYLHGASSGEHRNLMPNYLIQWQAIKDAKNAGMKIYDFWGVSEENKTWAGITRFKRGFGGREMKFIGTWDYVLDKKWYYILRLLKIIKKIIPKK</sequence>
<dbReference type="SUPFAM" id="SSF55729">
    <property type="entry name" value="Acyl-CoA N-acyltransferases (Nat)"/>
    <property type="match status" value="2"/>
</dbReference>
<dbReference type="GO" id="GO:0016755">
    <property type="term" value="F:aminoacyltransferase activity"/>
    <property type="evidence" value="ECO:0007669"/>
    <property type="project" value="InterPro"/>
</dbReference>
<dbReference type="InterPro" id="IPR003447">
    <property type="entry name" value="FEMABX"/>
</dbReference>
<comment type="caution">
    <text evidence="8">The sequence shown here is derived from an EMBL/GenBank/DDBJ whole genome shotgun (WGS) entry which is preliminary data.</text>
</comment>
<dbReference type="Proteomes" id="UP000034516">
    <property type="component" value="Unassembled WGS sequence"/>
</dbReference>
<dbReference type="InterPro" id="IPR000182">
    <property type="entry name" value="GNAT_dom"/>
</dbReference>
<name>A0A0G0YSS0_9BACT</name>
<evidence type="ECO:0000256" key="4">
    <source>
        <dbReference type="ARBA" id="ARBA00022984"/>
    </source>
</evidence>
<evidence type="ECO:0000313" key="9">
    <source>
        <dbReference type="Proteomes" id="UP000034516"/>
    </source>
</evidence>
<dbReference type="Gene3D" id="3.40.630.30">
    <property type="match status" value="2"/>
</dbReference>
<dbReference type="PANTHER" id="PTHR36174">
    <property type="entry name" value="LIPID II:GLYCINE GLYCYLTRANSFERASE"/>
    <property type="match status" value="1"/>
</dbReference>
<organism evidence="8 9">
    <name type="scientific">Candidatus Kuenenbacteria bacterium GW2011_GWA2_42_15</name>
    <dbReference type="NCBI Taxonomy" id="1618677"/>
    <lineage>
        <taxon>Bacteria</taxon>
        <taxon>Candidatus Kueneniibacteriota</taxon>
    </lineage>
</organism>
<dbReference type="InterPro" id="IPR016181">
    <property type="entry name" value="Acyl_CoA_acyltransferase"/>
</dbReference>
<evidence type="ECO:0000256" key="3">
    <source>
        <dbReference type="ARBA" id="ARBA00022960"/>
    </source>
</evidence>
<comment type="similarity">
    <text evidence="1">Belongs to the FemABX family.</text>
</comment>
<dbReference type="AlphaFoldDB" id="A0A0G0YSS0"/>
<dbReference type="GO" id="GO:0008360">
    <property type="term" value="P:regulation of cell shape"/>
    <property type="evidence" value="ECO:0007669"/>
    <property type="project" value="UniProtKB-KW"/>
</dbReference>
<dbReference type="InterPro" id="IPR050644">
    <property type="entry name" value="PG_Glycine_Bridge_Synth"/>
</dbReference>
<feature type="domain" description="N-acetyltransferase" evidence="7">
    <location>
        <begin position="178"/>
        <end position="337"/>
    </location>
</feature>
<dbReference type="Pfam" id="PF02388">
    <property type="entry name" value="FemAB"/>
    <property type="match status" value="2"/>
</dbReference>
<dbReference type="PANTHER" id="PTHR36174:SF1">
    <property type="entry name" value="LIPID II:GLYCINE GLYCYLTRANSFERASE"/>
    <property type="match status" value="1"/>
</dbReference>
<evidence type="ECO:0000259" key="7">
    <source>
        <dbReference type="PROSITE" id="PS51186"/>
    </source>
</evidence>
<dbReference type="PATRIC" id="fig|1618677.3.peg.895"/>
<keyword evidence="4" id="KW-0573">Peptidoglycan synthesis</keyword>
<keyword evidence="6" id="KW-0961">Cell wall biogenesis/degradation</keyword>
<proteinExistence type="inferred from homology"/>
<evidence type="ECO:0000256" key="6">
    <source>
        <dbReference type="ARBA" id="ARBA00023316"/>
    </source>
</evidence>
<protein>
    <submittedName>
        <fullName evidence="8">Methicillin resistance protein</fullName>
    </submittedName>
</protein>
<dbReference type="PROSITE" id="PS51186">
    <property type="entry name" value="GNAT"/>
    <property type="match status" value="1"/>
</dbReference>
<dbReference type="PROSITE" id="PS51191">
    <property type="entry name" value="FEMABX"/>
    <property type="match status" value="1"/>
</dbReference>
<dbReference type="GO" id="GO:0016747">
    <property type="term" value="F:acyltransferase activity, transferring groups other than amino-acyl groups"/>
    <property type="evidence" value="ECO:0007669"/>
    <property type="project" value="InterPro"/>
</dbReference>
<keyword evidence="5" id="KW-0012">Acyltransferase</keyword>
<gene>
    <name evidence="8" type="ORF">UV02_C0059G0004</name>
</gene>
<evidence type="ECO:0000256" key="2">
    <source>
        <dbReference type="ARBA" id="ARBA00022679"/>
    </source>
</evidence>
<dbReference type="GO" id="GO:0009252">
    <property type="term" value="P:peptidoglycan biosynthetic process"/>
    <property type="evidence" value="ECO:0007669"/>
    <property type="project" value="UniProtKB-KW"/>
</dbReference>
<keyword evidence="2" id="KW-0808">Transferase</keyword>
<dbReference type="GO" id="GO:0071555">
    <property type="term" value="P:cell wall organization"/>
    <property type="evidence" value="ECO:0007669"/>
    <property type="project" value="UniProtKB-KW"/>
</dbReference>
<evidence type="ECO:0000256" key="5">
    <source>
        <dbReference type="ARBA" id="ARBA00023315"/>
    </source>
</evidence>
<evidence type="ECO:0000313" key="8">
    <source>
        <dbReference type="EMBL" id="KKS39670.1"/>
    </source>
</evidence>
<reference evidence="8 9" key="1">
    <citation type="journal article" date="2015" name="Nature">
        <title>rRNA introns, odd ribosomes, and small enigmatic genomes across a large radiation of phyla.</title>
        <authorList>
            <person name="Brown C.T."/>
            <person name="Hug L.A."/>
            <person name="Thomas B.C."/>
            <person name="Sharon I."/>
            <person name="Castelle C.J."/>
            <person name="Singh A."/>
            <person name="Wilkins M.J."/>
            <person name="Williams K.H."/>
            <person name="Banfield J.F."/>
        </authorList>
    </citation>
    <scope>NUCLEOTIDE SEQUENCE [LARGE SCALE GENOMIC DNA]</scope>
</reference>
<accession>A0A0G0YSS0</accession>